<protein>
    <submittedName>
        <fullName evidence="1">Uncharacterized protein</fullName>
    </submittedName>
</protein>
<dbReference type="VEuPathDB" id="VectorBase:LOC119164482"/>
<accession>A0A9J6E4A6</accession>
<organism evidence="1 2">
    <name type="scientific">Rhipicephalus microplus</name>
    <name type="common">Cattle tick</name>
    <name type="synonym">Boophilus microplus</name>
    <dbReference type="NCBI Taxonomy" id="6941"/>
    <lineage>
        <taxon>Eukaryota</taxon>
        <taxon>Metazoa</taxon>
        <taxon>Ecdysozoa</taxon>
        <taxon>Arthropoda</taxon>
        <taxon>Chelicerata</taxon>
        <taxon>Arachnida</taxon>
        <taxon>Acari</taxon>
        <taxon>Parasitiformes</taxon>
        <taxon>Ixodida</taxon>
        <taxon>Ixodoidea</taxon>
        <taxon>Ixodidae</taxon>
        <taxon>Rhipicephalinae</taxon>
        <taxon>Rhipicephalus</taxon>
        <taxon>Boophilus</taxon>
    </lineage>
</organism>
<keyword evidence="2" id="KW-1185">Reference proteome</keyword>
<reference evidence="1" key="1">
    <citation type="journal article" date="2020" name="Cell">
        <title>Large-Scale Comparative Analyses of Tick Genomes Elucidate Their Genetic Diversity and Vector Capacities.</title>
        <authorList>
            <consortium name="Tick Genome and Microbiome Consortium (TIGMIC)"/>
            <person name="Jia N."/>
            <person name="Wang J."/>
            <person name="Shi W."/>
            <person name="Du L."/>
            <person name="Sun Y."/>
            <person name="Zhan W."/>
            <person name="Jiang J.F."/>
            <person name="Wang Q."/>
            <person name="Zhang B."/>
            <person name="Ji P."/>
            <person name="Bell-Sakyi L."/>
            <person name="Cui X.M."/>
            <person name="Yuan T.T."/>
            <person name="Jiang B.G."/>
            <person name="Yang W.F."/>
            <person name="Lam T.T."/>
            <person name="Chang Q.C."/>
            <person name="Ding S.J."/>
            <person name="Wang X.J."/>
            <person name="Zhu J.G."/>
            <person name="Ruan X.D."/>
            <person name="Zhao L."/>
            <person name="Wei J.T."/>
            <person name="Ye R.Z."/>
            <person name="Que T.C."/>
            <person name="Du C.H."/>
            <person name="Zhou Y.H."/>
            <person name="Cheng J.X."/>
            <person name="Dai P.F."/>
            <person name="Guo W.B."/>
            <person name="Han X.H."/>
            <person name="Huang E.J."/>
            <person name="Li L.F."/>
            <person name="Wei W."/>
            <person name="Gao Y.C."/>
            <person name="Liu J.Z."/>
            <person name="Shao H.Z."/>
            <person name="Wang X."/>
            <person name="Wang C.C."/>
            <person name="Yang T.C."/>
            <person name="Huo Q.B."/>
            <person name="Li W."/>
            <person name="Chen H.Y."/>
            <person name="Chen S.E."/>
            <person name="Zhou L.G."/>
            <person name="Ni X.B."/>
            <person name="Tian J.H."/>
            <person name="Sheng Y."/>
            <person name="Liu T."/>
            <person name="Pan Y.S."/>
            <person name="Xia L.Y."/>
            <person name="Li J."/>
            <person name="Zhao F."/>
            <person name="Cao W.C."/>
        </authorList>
    </citation>
    <scope>NUCLEOTIDE SEQUENCE</scope>
    <source>
        <strain evidence="1">Rmic-2018</strain>
    </source>
</reference>
<reference evidence="1" key="2">
    <citation type="submission" date="2021-09" db="EMBL/GenBank/DDBJ databases">
        <authorList>
            <person name="Jia N."/>
            <person name="Wang J."/>
            <person name="Shi W."/>
            <person name="Du L."/>
            <person name="Sun Y."/>
            <person name="Zhan W."/>
            <person name="Jiang J."/>
            <person name="Wang Q."/>
            <person name="Zhang B."/>
            <person name="Ji P."/>
            <person name="Sakyi L.B."/>
            <person name="Cui X."/>
            <person name="Yuan T."/>
            <person name="Jiang B."/>
            <person name="Yang W."/>
            <person name="Lam T.T.-Y."/>
            <person name="Chang Q."/>
            <person name="Ding S."/>
            <person name="Wang X."/>
            <person name="Zhu J."/>
            <person name="Ruan X."/>
            <person name="Zhao L."/>
            <person name="Wei J."/>
            <person name="Que T."/>
            <person name="Du C."/>
            <person name="Cheng J."/>
            <person name="Dai P."/>
            <person name="Han X."/>
            <person name="Huang E."/>
            <person name="Gao Y."/>
            <person name="Liu J."/>
            <person name="Shao H."/>
            <person name="Ye R."/>
            <person name="Li L."/>
            <person name="Wei W."/>
            <person name="Wang X."/>
            <person name="Wang C."/>
            <person name="Huo Q."/>
            <person name="Li W."/>
            <person name="Guo W."/>
            <person name="Chen H."/>
            <person name="Chen S."/>
            <person name="Zhou L."/>
            <person name="Zhou L."/>
            <person name="Ni X."/>
            <person name="Tian J."/>
            <person name="Zhou Y."/>
            <person name="Sheng Y."/>
            <person name="Liu T."/>
            <person name="Pan Y."/>
            <person name="Xia L."/>
            <person name="Li J."/>
            <person name="Zhao F."/>
            <person name="Cao W."/>
        </authorList>
    </citation>
    <scope>NUCLEOTIDE SEQUENCE</scope>
    <source>
        <strain evidence="1">Rmic-2018</strain>
        <tissue evidence="1">Larvae</tissue>
    </source>
</reference>
<name>A0A9J6E4A6_RHIMP</name>
<evidence type="ECO:0000313" key="2">
    <source>
        <dbReference type="Proteomes" id="UP000821866"/>
    </source>
</evidence>
<gene>
    <name evidence="1" type="ORF">HPB51_023779</name>
</gene>
<dbReference type="Proteomes" id="UP000821866">
    <property type="component" value="Chromosome 4"/>
</dbReference>
<dbReference type="EMBL" id="JABSTU010000006">
    <property type="protein sequence ID" value="KAH8029214.1"/>
    <property type="molecule type" value="Genomic_DNA"/>
</dbReference>
<dbReference type="AlphaFoldDB" id="A0A9J6E4A6"/>
<comment type="caution">
    <text evidence="1">The sequence shown here is derived from an EMBL/GenBank/DDBJ whole genome shotgun (WGS) entry which is preliminary data.</text>
</comment>
<sequence>MEVEIEKVSQVTTQALSAVKTSCQMCCDRTKDLKAFGACLSAELDEIKKAVNELASCESTIVNHENIEREEHAKNLQLLHGNLQSVSSKLEKLNIDSTAVIAQSTTTKNLTEALRCHVSIGRVKVADGGFSVQAAARVFENALKLPTKVVWSVNNWSKLTHAIKTYRFLLCYTDIAVDERYRIRLSIRVRPGRRWFEFQAQMYETNGTTLAASPKKMKLHFQNARICGVEHEIDVSDAGLEDQRAWEFVSGDFSVEDLEASGSIRKDVLNLRFTFFY</sequence>
<evidence type="ECO:0000313" key="1">
    <source>
        <dbReference type="EMBL" id="KAH8029214.1"/>
    </source>
</evidence>
<proteinExistence type="predicted"/>